<evidence type="ECO:0000256" key="5">
    <source>
        <dbReference type="SAM" id="Phobius"/>
    </source>
</evidence>
<sequence length="286" mass="32060">MLKLLLFLKRIHYVLLFIALETIAIGVFLHGNIYQKARIAGASDRLVSGIYDKIADVRGYFGLRAENDRLVAENARLKSQLSARLYADSLPARADSSTGLQYYQYQPARVVRNSIGKRQNYLTVDRGKLDGIEPEMALVSDDGIVGYVIHCSDHFAVAVSILNTEEFRTSGCIKGSDFAGSIYWDGLSHREVVLDEIPKYAEMKVGDTVVTTHYSYIFPPELPIGTVASFEMVNGTFYKVRVRLFADLARIRYLYAVRYLEQEERRALESTVGNAEVGALQEGGRP</sequence>
<dbReference type="STRING" id="880526.GCA_000427365_00517"/>
<gene>
    <name evidence="7" type="ORF">NCTC11190_00930</name>
</gene>
<protein>
    <recommendedName>
        <fullName evidence="2">Cell shape-determining protein MreC</fullName>
    </recommendedName>
    <alternativeName>
        <fullName evidence="4">Cell shape protein MreC</fullName>
    </alternativeName>
</protein>
<organism evidence="7 8">
    <name type="scientific">Rikenella microfusus</name>
    <dbReference type="NCBI Taxonomy" id="28139"/>
    <lineage>
        <taxon>Bacteria</taxon>
        <taxon>Pseudomonadati</taxon>
        <taxon>Bacteroidota</taxon>
        <taxon>Bacteroidia</taxon>
        <taxon>Bacteroidales</taxon>
        <taxon>Rikenellaceae</taxon>
        <taxon>Rikenella</taxon>
    </lineage>
</organism>
<dbReference type="GO" id="GO:0005886">
    <property type="term" value="C:plasma membrane"/>
    <property type="evidence" value="ECO:0007669"/>
    <property type="project" value="TreeGrafter"/>
</dbReference>
<dbReference type="InterPro" id="IPR007221">
    <property type="entry name" value="MreC"/>
</dbReference>
<dbReference type="OrthoDB" id="9811827at2"/>
<dbReference type="NCBIfam" id="NF010532">
    <property type="entry name" value="PRK13922.9-3"/>
    <property type="match status" value="1"/>
</dbReference>
<dbReference type="GO" id="GO:0008360">
    <property type="term" value="P:regulation of cell shape"/>
    <property type="evidence" value="ECO:0007669"/>
    <property type="project" value="UniProtKB-KW"/>
</dbReference>
<dbReference type="Proteomes" id="UP000255233">
    <property type="component" value="Unassembled WGS sequence"/>
</dbReference>
<accession>A0A379MSH7</accession>
<keyword evidence="3" id="KW-0133">Cell shape</keyword>
<dbReference type="InterPro" id="IPR055342">
    <property type="entry name" value="MreC_beta-barrel_core"/>
</dbReference>
<feature type="domain" description="Rod shape-determining protein MreC beta-barrel core" evidence="6">
    <location>
        <begin position="110"/>
        <end position="256"/>
    </location>
</feature>
<dbReference type="RefSeq" id="WP_051214269.1">
    <property type="nucleotide sequence ID" value="NZ_UGVL01000001.1"/>
</dbReference>
<dbReference type="InterPro" id="IPR042175">
    <property type="entry name" value="Cell/Rod_MreC_2"/>
</dbReference>
<evidence type="ECO:0000313" key="8">
    <source>
        <dbReference type="Proteomes" id="UP000255233"/>
    </source>
</evidence>
<dbReference type="EMBL" id="UGVL01000001">
    <property type="protein sequence ID" value="SUE33719.1"/>
    <property type="molecule type" value="Genomic_DNA"/>
</dbReference>
<keyword evidence="5" id="KW-0472">Membrane</keyword>
<evidence type="ECO:0000313" key="7">
    <source>
        <dbReference type="EMBL" id="SUE33719.1"/>
    </source>
</evidence>
<keyword evidence="5" id="KW-1133">Transmembrane helix</keyword>
<keyword evidence="5" id="KW-0812">Transmembrane</keyword>
<comment type="similarity">
    <text evidence="1">Belongs to the MreC family.</text>
</comment>
<dbReference type="Gene3D" id="2.40.10.340">
    <property type="entry name" value="Rod shape-determining protein MreC, domain 1"/>
    <property type="match status" value="1"/>
</dbReference>
<reference evidence="7 8" key="1">
    <citation type="submission" date="2018-06" db="EMBL/GenBank/DDBJ databases">
        <authorList>
            <consortium name="Pathogen Informatics"/>
            <person name="Doyle S."/>
        </authorList>
    </citation>
    <scope>NUCLEOTIDE SEQUENCE [LARGE SCALE GENOMIC DNA]</scope>
    <source>
        <strain evidence="7 8">NCTC11190</strain>
    </source>
</reference>
<proteinExistence type="inferred from homology"/>
<dbReference type="PANTHER" id="PTHR34138">
    <property type="entry name" value="CELL SHAPE-DETERMINING PROTEIN MREC"/>
    <property type="match status" value="1"/>
</dbReference>
<evidence type="ECO:0000256" key="1">
    <source>
        <dbReference type="ARBA" id="ARBA00009369"/>
    </source>
</evidence>
<evidence type="ECO:0000256" key="4">
    <source>
        <dbReference type="ARBA" id="ARBA00032089"/>
    </source>
</evidence>
<evidence type="ECO:0000256" key="3">
    <source>
        <dbReference type="ARBA" id="ARBA00022960"/>
    </source>
</evidence>
<dbReference type="Gene3D" id="2.40.10.350">
    <property type="entry name" value="Rod shape-determining protein MreC, domain 2"/>
    <property type="match status" value="1"/>
</dbReference>
<evidence type="ECO:0000259" key="6">
    <source>
        <dbReference type="Pfam" id="PF04085"/>
    </source>
</evidence>
<dbReference type="Pfam" id="PF04085">
    <property type="entry name" value="MreC"/>
    <property type="match status" value="1"/>
</dbReference>
<feature type="transmembrane region" description="Helical" evidence="5">
    <location>
        <begin position="12"/>
        <end position="31"/>
    </location>
</feature>
<dbReference type="AlphaFoldDB" id="A0A379MSH7"/>
<keyword evidence="8" id="KW-1185">Reference proteome</keyword>
<name>A0A379MSH7_9BACT</name>
<dbReference type="PANTHER" id="PTHR34138:SF1">
    <property type="entry name" value="CELL SHAPE-DETERMINING PROTEIN MREC"/>
    <property type="match status" value="1"/>
</dbReference>
<dbReference type="InterPro" id="IPR042177">
    <property type="entry name" value="Cell/Rod_1"/>
</dbReference>
<evidence type="ECO:0000256" key="2">
    <source>
        <dbReference type="ARBA" id="ARBA00013855"/>
    </source>
</evidence>